<dbReference type="Gene3D" id="3.40.50.720">
    <property type="entry name" value="NAD(P)-binding Rossmann-like Domain"/>
    <property type="match status" value="1"/>
</dbReference>
<dbReference type="PROSITE" id="PS00061">
    <property type="entry name" value="ADH_SHORT"/>
    <property type="match status" value="1"/>
</dbReference>
<sequence>MDCAGKVVLVLGATRGIGRACALRLAAAGAIVAVSGRAQADADAIAGVVAGEHGVPTLGVAVDVRDPDASAAAVDAVAGRFGRIDALVANAGINPYFVRPEAMTTDMWDDLVDVNLRGVFFAVQAAARRMLEQGDGGSIVGVSSATAIRGTRRGMPYVASKGGMDAMTRTLAVDWAAAGIRVNGVAPGYVDTDLTAGVQENASLAADLVARIPLGRLGRPEEVAGLVAFLVSDEASYVTGQTFVVDGGLAA</sequence>
<dbReference type="SUPFAM" id="SSF51735">
    <property type="entry name" value="NAD(P)-binding Rossmann-fold domains"/>
    <property type="match status" value="1"/>
</dbReference>
<dbReference type="EMBL" id="CP042430">
    <property type="protein sequence ID" value="QEC50414.1"/>
    <property type="molecule type" value="Genomic_DNA"/>
</dbReference>
<evidence type="ECO:0000256" key="1">
    <source>
        <dbReference type="ARBA" id="ARBA00006484"/>
    </source>
</evidence>
<gene>
    <name evidence="3" type="ORF">FSW04_24385</name>
</gene>
<dbReference type="GO" id="GO:0006633">
    <property type="term" value="P:fatty acid biosynthetic process"/>
    <property type="evidence" value="ECO:0007669"/>
    <property type="project" value="TreeGrafter"/>
</dbReference>
<dbReference type="AlphaFoldDB" id="A0A5B8UBP9"/>
<dbReference type="InterPro" id="IPR020904">
    <property type="entry name" value="Sc_DH/Rdtase_CS"/>
</dbReference>
<evidence type="ECO:0000256" key="2">
    <source>
        <dbReference type="ARBA" id="ARBA00023002"/>
    </source>
</evidence>
<accession>A0A5B8UBP9</accession>
<dbReference type="PRINTS" id="PR00080">
    <property type="entry name" value="SDRFAMILY"/>
</dbReference>
<dbReference type="FunFam" id="3.40.50.720:FF:000084">
    <property type="entry name" value="Short-chain dehydrogenase reductase"/>
    <property type="match status" value="1"/>
</dbReference>
<dbReference type="NCBIfam" id="NF005559">
    <property type="entry name" value="PRK07231.1"/>
    <property type="match status" value="1"/>
</dbReference>
<dbReference type="PANTHER" id="PTHR42760">
    <property type="entry name" value="SHORT-CHAIN DEHYDROGENASES/REDUCTASES FAMILY MEMBER"/>
    <property type="match status" value="1"/>
</dbReference>
<proteinExistence type="inferred from homology"/>
<dbReference type="Pfam" id="PF13561">
    <property type="entry name" value="adh_short_C2"/>
    <property type="match status" value="1"/>
</dbReference>
<dbReference type="GO" id="GO:0016616">
    <property type="term" value="F:oxidoreductase activity, acting on the CH-OH group of donors, NAD or NADP as acceptor"/>
    <property type="evidence" value="ECO:0007669"/>
    <property type="project" value="TreeGrafter"/>
</dbReference>
<comment type="similarity">
    <text evidence="1">Belongs to the short-chain dehydrogenases/reductases (SDR) family.</text>
</comment>
<reference evidence="3 4" key="1">
    <citation type="journal article" date="2018" name="J. Microbiol.">
        <title>Baekduia soli gen. nov., sp. nov., a novel bacterium isolated from the soil of Baekdu Mountain and proposal of a novel family name, Baekduiaceae fam. nov.</title>
        <authorList>
            <person name="An D.S."/>
            <person name="Siddiqi M.Z."/>
            <person name="Kim K.H."/>
            <person name="Yu H.S."/>
            <person name="Im W.T."/>
        </authorList>
    </citation>
    <scope>NUCLEOTIDE SEQUENCE [LARGE SCALE GENOMIC DNA]</scope>
    <source>
        <strain evidence="3 4">BR7-21</strain>
    </source>
</reference>
<keyword evidence="2" id="KW-0560">Oxidoreductase</keyword>
<dbReference type="Proteomes" id="UP000321805">
    <property type="component" value="Chromosome"/>
</dbReference>
<keyword evidence="4" id="KW-1185">Reference proteome</keyword>
<dbReference type="GO" id="GO:0048038">
    <property type="term" value="F:quinone binding"/>
    <property type="evidence" value="ECO:0007669"/>
    <property type="project" value="TreeGrafter"/>
</dbReference>
<dbReference type="OrthoDB" id="517007at2"/>
<evidence type="ECO:0000313" key="4">
    <source>
        <dbReference type="Proteomes" id="UP000321805"/>
    </source>
</evidence>
<dbReference type="InterPro" id="IPR002347">
    <property type="entry name" value="SDR_fam"/>
</dbReference>
<protein>
    <submittedName>
        <fullName evidence="3">SDR family oxidoreductase</fullName>
    </submittedName>
</protein>
<dbReference type="InterPro" id="IPR036291">
    <property type="entry name" value="NAD(P)-bd_dom_sf"/>
</dbReference>
<dbReference type="PANTHER" id="PTHR42760:SF133">
    <property type="entry name" value="3-OXOACYL-[ACYL-CARRIER-PROTEIN] REDUCTASE"/>
    <property type="match status" value="1"/>
</dbReference>
<dbReference type="KEGG" id="bsol:FSW04_24385"/>
<dbReference type="RefSeq" id="WP_146923017.1">
    <property type="nucleotide sequence ID" value="NZ_CP042430.1"/>
</dbReference>
<dbReference type="PRINTS" id="PR00081">
    <property type="entry name" value="GDHRDH"/>
</dbReference>
<name>A0A5B8UBP9_9ACTN</name>
<evidence type="ECO:0000313" key="3">
    <source>
        <dbReference type="EMBL" id="QEC50414.1"/>
    </source>
</evidence>
<organism evidence="3 4">
    <name type="scientific">Baekduia soli</name>
    <dbReference type="NCBI Taxonomy" id="496014"/>
    <lineage>
        <taxon>Bacteria</taxon>
        <taxon>Bacillati</taxon>
        <taxon>Actinomycetota</taxon>
        <taxon>Thermoleophilia</taxon>
        <taxon>Solirubrobacterales</taxon>
        <taxon>Baekduiaceae</taxon>
        <taxon>Baekduia</taxon>
    </lineage>
</organism>